<dbReference type="AlphaFoldDB" id="A0A654ZWV0"/>
<dbReference type="EMBL" id="CNGE01000037">
    <property type="protein sequence ID" value="CKR67555.1"/>
    <property type="molecule type" value="Genomic_DNA"/>
</dbReference>
<feature type="compositionally biased region" description="Basic and acidic residues" evidence="1">
    <location>
        <begin position="135"/>
        <end position="151"/>
    </location>
</feature>
<proteinExistence type="predicted"/>
<feature type="compositionally biased region" description="Basic residues" evidence="1">
    <location>
        <begin position="75"/>
        <end position="92"/>
    </location>
</feature>
<name>A0A654ZWV0_MYCTX</name>
<feature type="compositionally biased region" description="Basic and acidic residues" evidence="1">
    <location>
        <begin position="65"/>
        <end position="74"/>
    </location>
</feature>
<protein>
    <submittedName>
        <fullName evidence="2">Uncharacterized protein</fullName>
    </submittedName>
</protein>
<evidence type="ECO:0000313" key="2">
    <source>
        <dbReference type="EMBL" id="CKR67555.1"/>
    </source>
</evidence>
<sequence length="370" mass="41109">MDPGELQMVREVVRPKTPRGDGNWIALTGLALILVVVRPKTPRGDGNSTSISLTSPGEKITSSDPKPRERTETRRRSRRCRCPNRRVVRPKTPRGDGNLHPESPYARNASNVSSDPKPREGTETRNPAPHPQLRHAPEVVRPKTPRGDGNARNRPTWACPQRVVRPKTPRGDGNSITLFLSVARLRVSSDPKPREGTETRKRSTSLTILFSRRQTQNPERGRKHFERELVHSPPFRSSDPKPREGTETSTPSVPHTGPVPCRQTQNPERGRKPDGTELSGFYQVVVRPKTPRGDGNPHGGTWTSATIGVVGPKTPRGDGNWTQNRTGCGRCSSRQTQNPERGRKRISPATPQPRYCSMSSDPKPREGTET</sequence>
<evidence type="ECO:0000256" key="1">
    <source>
        <dbReference type="SAM" id="MobiDB-lite"/>
    </source>
</evidence>
<accession>A0A654ZWV0</accession>
<feature type="region of interest" description="Disordered" evidence="1">
    <location>
        <begin position="40"/>
        <end position="175"/>
    </location>
</feature>
<gene>
    <name evidence="2" type="ORF">ERS027646_00392</name>
</gene>
<dbReference type="Proteomes" id="UP000048948">
    <property type="component" value="Unassembled WGS sequence"/>
</dbReference>
<feature type="compositionally biased region" description="Basic and acidic residues" evidence="1">
    <location>
        <begin position="187"/>
        <end position="201"/>
    </location>
</feature>
<evidence type="ECO:0000313" key="3">
    <source>
        <dbReference type="Proteomes" id="UP000048948"/>
    </source>
</evidence>
<reference evidence="2 3" key="1">
    <citation type="submission" date="2015-03" db="EMBL/GenBank/DDBJ databases">
        <authorList>
            <consortium name="Pathogen Informatics"/>
        </authorList>
    </citation>
    <scope>NUCLEOTIDE SEQUENCE [LARGE SCALE GENOMIC DNA]</scope>
    <source>
        <strain evidence="2 3">Bir 172</strain>
    </source>
</reference>
<feature type="compositionally biased region" description="Polar residues" evidence="1">
    <location>
        <begin position="46"/>
        <end position="64"/>
    </location>
</feature>
<feature type="compositionally biased region" description="Polar residues" evidence="1">
    <location>
        <begin position="204"/>
        <end position="218"/>
    </location>
</feature>
<organism evidence="2 3">
    <name type="scientific">Mycobacterium tuberculosis</name>
    <dbReference type="NCBI Taxonomy" id="1773"/>
    <lineage>
        <taxon>Bacteria</taxon>
        <taxon>Bacillati</taxon>
        <taxon>Actinomycetota</taxon>
        <taxon>Actinomycetes</taxon>
        <taxon>Mycobacteriales</taxon>
        <taxon>Mycobacteriaceae</taxon>
        <taxon>Mycobacterium</taxon>
        <taxon>Mycobacterium tuberculosis complex</taxon>
    </lineage>
</organism>
<feature type="compositionally biased region" description="Polar residues" evidence="1">
    <location>
        <begin position="320"/>
        <end position="339"/>
    </location>
</feature>
<feature type="region of interest" description="Disordered" evidence="1">
    <location>
        <begin position="187"/>
        <end position="370"/>
    </location>
</feature>